<dbReference type="EMBL" id="JALJOV010000724">
    <property type="protein sequence ID" value="KAK9861630.1"/>
    <property type="molecule type" value="Genomic_DNA"/>
</dbReference>
<proteinExistence type="predicted"/>
<keyword evidence="2" id="KW-1185">Reference proteome</keyword>
<dbReference type="Pfam" id="PF09741">
    <property type="entry name" value="DUF2045"/>
    <property type="match status" value="1"/>
</dbReference>
<dbReference type="AlphaFoldDB" id="A0AAW1SXB5"/>
<organism evidence="1 2">
    <name type="scientific">Apatococcus fuscideae</name>
    <dbReference type="NCBI Taxonomy" id="2026836"/>
    <lineage>
        <taxon>Eukaryota</taxon>
        <taxon>Viridiplantae</taxon>
        <taxon>Chlorophyta</taxon>
        <taxon>core chlorophytes</taxon>
        <taxon>Trebouxiophyceae</taxon>
        <taxon>Chlorellales</taxon>
        <taxon>Chlorellaceae</taxon>
        <taxon>Apatococcus</taxon>
    </lineage>
</organism>
<sequence length="218" mass="24118">MDTPEERAYKQVFNQTFVSGLGPTSSHEDLIFLVPRDAGHGTQAFVRRRSQEALSDIHHVRIDWHKTLELNLLVHSEYTLTVAACSYDALHIHRLQDACPNGAGLTQVRRNISALPVHMTVCPDGGKGGWEQPQPSYPNIYFAVDDFQDVFSSLVLPDAHWTDAGGWKSKLWSFAASKLPPSLTGAEAVSQDVGPMQVRCALMSLCLPVDLLHQKMTA</sequence>
<reference evidence="1 2" key="1">
    <citation type="journal article" date="2024" name="Nat. Commun.">
        <title>Phylogenomics reveals the evolutionary origins of lichenization in chlorophyte algae.</title>
        <authorList>
            <person name="Puginier C."/>
            <person name="Libourel C."/>
            <person name="Otte J."/>
            <person name="Skaloud P."/>
            <person name="Haon M."/>
            <person name="Grisel S."/>
            <person name="Petersen M."/>
            <person name="Berrin J.G."/>
            <person name="Delaux P.M."/>
            <person name="Dal Grande F."/>
            <person name="Keller J."/>
        </authorList>
    </citation>
    <scope>NUCLEOTIDE SEQUENCE [LARGE SCALE GENOMIC DNA]</scope>
    <source>
        <strain evidence="1 2">SAG 2523</strain>
    </source>
</reference>
<name>A0AAW1SXB5_9CHLO</name>
<dbReference type="PANTHER" id="PTHR21477:SF13">
    <property type="entry name" value="KIAA0930"/>
    <property type="match status" value="1"/>
</dbReference>
<dbReference type="InterPro" id="IPR019141">
    <property type="entry name" value="DUF2045"/>
</dbReference>
<evidence type="ECO:0000313" key="2">
    <source>
        <dbReference type="Proteomes" id="UP001485043"/>
    </source>
</evidence>
<gene>
    <name evidence="1" type="ORF">WJX84_000298</name>
</gene>
<protein>
    <submittedName>
        <fullName evidence="1">Uncharacterized protein</fullName>
    </submittedName>
</protein>
<accession>A0AAW1SXB5</accession>
<dbReference type="PANTHER" id="PTHR21477">
    <property type="entry name" value="ZGC:172139"/>
    <property type="match status" value="1"/>
</dbReference>
<dbReference type="Proteomes" id="UP001485043">
    <property type="component" value="Unassembled WGS sequence"/>
</dbReference>
<comment type="caution">
    <text evidence="1">The sequence shown here is derived from an EMBL/GenBank/DDBJ whole genome shotgun (WGS) entry which is preliminary data.</text>
</comment>
<evidence type="ECO:0000313" key="1">
    <source>
        <dbReference type="EMBL" id="KAK9861630.1"/>
    </source>
</evidence>